<dbReference type="Pfam" id="PF02308">
    <property type="entry name" value="MgtC"/>
    <property type="match status" value="1"/>
</dbReference>
<dbReference type="InterPro" id="IPR049177">
    <property type="entry name" value="MgtC_SapB_SrpB_YhiD_N"/>
</dbReference>
<dbReference type="Proteomes" id="UP000305267">
    <property type="component" value="Unassembled WGS sequence"/>
</dbReference>
<feature type="domain" description="MgtC/SapB/SrpB/YhiD N-terminal" evidence="8">
    <location>
        <begin position="11"/>
        <end position="140"/>
    </location>
</feature>
<feature type="transmembrane region" description="Helical" evidence="7">
    <location>
        <begin position="71"/>
        <end position="91"/>
    </location>
</feature>
<feature type="transmembrane region" description="Helical" evidence="7">
    <location>
        <begin position="38"/>
        <end position="59"/>
    </location>
</feature>
<keyword evidence="5 7" id="KW-1133">Transmembrane helix</keyword>
<name>A0A5C4LGH7_9HYPH</name>
<dbReference type="GO" id="GO:0005886">
    <property type="term" value="C:plasma membrane"/>
    <property type="evidence" value="ECO:0007669"/>
    <property type="project" value="UniProtKB-SubCell"/>
</dbReference>
<evidence type="ECO:0000256" key="2">
    <source>
        <dbReference type="ARBA" id="ARBA00009298"/>
    </source>
</evidence>
<sequence>MLSNIEIIARLALAALLGSVVGLERERLLWAAGLRTHMLVCVGACLIMIVSAFGFSDAMGATGVVLDPSRLAAQVVSGIGFLGAGTILLRGEVVRGLTTAASLWAVAAVGLAVGGGLYVAALATTVIVIVILAGVKPIEEHYRERIRVRPLRLLARSGEMSIDVLQQVSGERSSRIRQFVVRPSTSEGLDEVTVTFVRLSQRSVEAIAARLRAHPGIVSVETDIG</sequence>
<evidence type="ECO:0000256" key="4">
    <source>
        <dbReference type="ARBA" id="ARBA00022692"/>
    </source>
</evidence>
<evidence type="ECO:0000259" key="8">
    <source>
        <dbReference type="Pfam" id="PF02308"/>
    </source>
</evidence>
<dbReference type="EMBL" id="VDDA01000005">
    <property type="protein sequence ID" value="TNC12879.1"/>
    <property type="molecule type" value="Genomic_DNA"/>
</dbReference>
<comment type="subcellular location">
    <subcellularLocation>
        <location evidence="7">Cell inner membrane</location>
        <topology evidence="7">Multi-pass membrane protein</topology>
    </subcellularLocation>
    <subcellularLocation>
        <location evidence="1">Cell membrane</location>
        <topology evidence="1">Multi-pass membrane protein</topology>
    </subcellularLocation>
</comment>
<evidence type="ECO:0000256" key="1">
    <source>
        <dbReference type="ARBA" id="ARBA00004651"/>
    </source>
</evidence>
<feature type="transmembrane region" description="Helical" evidence="7">
    <location>
        <begin position="103"/>
        <end position="135"/>
    </location>
</feature>
<evidence type="ECO:0000256" key="6">
    <source>
        <dbReference type="ARBA" id="ARBA00023136"/>
    </source>
</evidence>
<evidence type="ECO:0000313" key="9">
    <source>
        <dbReference type="EMBL" id="TNC12879.1"/>
    </source>
</evidence>
<reference evidence="9 10" key="1">
    <citation type="submission" date="2019-06" db="EMBL/GenBank/DDBJ databases">
        <title>Genome of Methylobacterium sp. 17Sr1-39.</title>
        <authorList>
            <person name="Seo T."/>
        </authorList>
    </citation>
    <scope>NUCLEOTIDE SEQUENCE [LARGE SCALE GENOMIC DNA]</scope>
    <source>
        <strain evidence="9 10">17Sr1-39</strain>
    </source>
</reference>
<dbReference type="RefSeq" id="WP_139036417.1">
    <property type="nucleotide sequence ID" value="NZ_VDDA01000005.1"/>
</dbReference>
<dbReference type="PANTHER" id="PTHR33778">
    <property type="entry name" value="PROTEIN MGTC"/>
    <property type="match status" value="1"/>
</dbReference>
<dbReference type="InterPro" id="IPR003416">
    <property type="entry name" value="MgtC/SapB/SrpB/YhiD_fam"/>
</dbReference>
<comment type="similarity">
    <text evidence="2 7">Belongs to the MgtC/SapB family.</text>
</comment>
<keyword evidence="3" id="KW-1003">Cell membrane</keyword>
<protein>
    <recommendedName>
        <fullName evidence="7">Protein MgtC</fullName>
    </recommendedName>
</protein>
<accession>A0A5C4LGH7</accession>
<keyword evidence="10" id="KW-1185">Reference proteome</keyword>
<evidence type="ECO:0000256" key="3">
    <source>
        <dbReference type="ARBA" id="ARBA00022475"/>
    </source>
</evidence>
<keyword evidence="7" id="KW-0997">Cell inner membrane</keyword>
<keyword evidence="4 7" id="KW-0812">Transmembrane</keyword>
<dbReference type="AlphaFoldDB" id="A0A5C4LGH7"/>
<keyword evidence="6 7" id="KW-0472">Membrane</keyword>
<evidence type="ECO:0000256" key="5">
    <source>
        <dbReference type="ARBA" id="ARBA00022989"/>
    </source>
</evidence>
<organism evidence="9 10">
    <name type="scientific">Methylobacterium terricola</name>
    <dbReference type="NCBI Taxonomy" id="2583531"/>
    <lineage>
        <taxon>Bacteria</taxon>
        <taxon>Pseudomonadati</taxon>
        <taxon>Pseudomonadota</taxon>
        <taxon>Alphaproteobacteria</taxon>
        <taxon>Hyphomicrobiales</taxon>
        <taxon>Methylobacteriaceae</taxon>
        <taxon>Methylobacterium</taxon>
    </lineage>
</organism>
<proteinExistence type="inferred from homology"/>
<evidence type="ECO:0000256" key="7">
    <source>
        <dbReference type="RuleBase" id="RU365041"/>
    </source>
</evidence>
<dbReference type="OrthoDB" id="9811198at2"/>
<gene>
    <name evidence="9" type="ORF">FF100_14595</name>
</gene>
<evidence type="ECO:0000313" key="10">
    <source>
        <dbReference type="Proteomes" id="UP000305267"/>
    </source>
</evidence>
<comment type="caution">
    <text evidence="9">The sequence shown here is derived from an EMBL/GenBank/DDBJ whole genome shotgun (WGS) entry which is preliminary data.</text>
</comment>
<dbReference type="PANTHER" id="PTHR33778:SF1">
    <property type="entry name" value="MAGNESIUM TRANSPORTER YHID-RELATED"/>
    <property type="match status" value="1"/>
</dbReference>
<dbReference type="PRINTS" id="PR01837">
    <property type="entry name" value="MGTCSAPBPROT"/>
</dbReference>